<feature type="chain" id="PRO_5021273610" evidence="2">
    <location>
        <begin position="21"/>
        <end position="209"/>
    </location>
</feature>
<dbReference type="AlphaFoldDB" id="A0A4Y8ZT88"/>
<evidence type="ECO:0000256" key="1">
    <source>
        <dbReference type="SAM" id="MobiDB-lite"/>
    </source>
</evidence>
<dbReference type="RefSeq" id="WP_135087206.1">
    <property type="nucleotide sequence ID" value="NZ_SPDV01000021.1"/>
</dbReference>
<comment type="caution">
    <text evidence="3">The sequence shown here is derived from an EMBL/GenBank/DDBJ whole genome shotgun (WGS) entry which is preliminary data.</text>
</comment>
<feature type="region of interest" description="Disordered" evidence="1">
    <location>
        <begin position="190"/>
        <end position="209"/>
    </location>
</feature>
<dbReference type="PROSITE" id="PS51257">
    <property type="entry name" value="PROKAR_LIPOPROTEIN"/>
    <property type="match status" value="1"/>
</dbReference>
<feature type="compositionally biased region" description="Low complexity" evidence="1">
    <location>
        <begin position="40"/>
        <end position="54"/>
    </location>
</feature>
<feature type="signal peptide" evidence="2">
    <location>
        <begin position="1"/>
        <end position="20"/>
    </location>
</feature>
<proteinExistence type="predicted"/>
<gene>
    <name evidence="3" type="ORF">E2493_12345</name>
</gene>
<feature type="compositionally biased region" description="Low complexity" evidence="1">
    <location>
        <begin position="18"/>
        <end position="32"/>
    </location>
</feature>
<evidence type="ECO:0000313" key="4">
    <source>
        <dbReference type="Proteomes" id="UP000298213"/>
    </source>
</evidence>
<sequence>MRNELLTAAALLALAGCSEAPPGNDAANAADPVSNTVGNAPASSPAPEDGAAAPAPLPPVEPSAPGTPGGLPDDRTPVSEAPFSEESAQGAANVVQTYYALLEAGKHREAWRLWSDGGKASGMDAEAFAASFAKYGEYHAQVGAPGPMQGAAGSSYVEVPVVVYGRLKSGAEVHMNGPVTLRRVNDVPGATAEQRKWHIHSSGVKPRPR</sequence>
<dbReference type="OrthoDB" id="485556at2"/>
<keyword evidence="4" id="KW-1185">Reference proteome</keyword>
<protein>
    <submittedName>
        <fullName evidence="3">Uncharacterized protein</fullName>
    </submittedName>
</protein>
<evidence type="ECO:0000313" key="3">
    <source>
        <dbReference type="EMBL" id="TFI57979.1"/>
    </source>
</evidence>
<dbReference type="Proteomes" id="UP000298213">
    <property type="component" value="Unassembled WGS sequence"/>
</dbReference>
<name>A0A4Y8ZT88_9SPHN</name>
<reference evidence="3 4" key="1">
    <citation type="submission" date="2019-03" db="EMBL/GenBank/DDBJ databases">
        <title>Genome sequence of Sphingomonas sp. 17J27-24.</title>
        <authorList>
            <person name="Kim M."/>
            <person name="Maeng S."/>
            <person name="Sathiyaraj S."/>
        </authorList>
    </citation>
    <scope>NUCLEOTIDE SEQUENCE [LARGE SCALE GENOMIC DNA]</scope>
    <source>
        <strain evidence="3 4">17J27-24</strain>
    </source>
</reference>
<evidence type="ECO:0000256" key="2">
    <source>
        <dbReference type="SAM" id="SignalP"/>
    </source>
</evidence>
<organism evidence="3 4">
    <name type="scientific">Sphingomonas parva</name>
    <dbReference type="NCBI Taxonomy" id="2555898"/>
    <lineage>
        <taxon>Bacteria</taxon>
        <taxon>Pseudomonadati</taxon>
        <taxon>Pseudomonadota</taxon>
        <taxon>Alphaproteobacteria</taxon>
        <taxon>Sphingomonadales</taxon>
        <taxon>Sphingomonadaceae</taxon>
        <taxon>Sphingomonas</taxon>
    </lineage>
</organism>
<dbReference type="EMBL" id="SPDV01000021">
    <property type="protein sequence ID" value="TFI57979.1"/>
    <property type="molecule type" value="Genomic_DNA"/>
</dbReference>
<accession>A0A4Y8ZT88</accession>
<feature type="region of interest" description="Disordered" evidence="1">
    <location>
        <begin position="18"/>
        <end position="89"/>
    </location>
</feature>
<keyword evidence="2" id="KW-0732">Signal</keyword>